<sequence>MRLKDKIAIVTGGASGIGRATALTFAREGARVAVADIDAAGAARTAAQIGEQAMAIAFDVADEAAWADAARRTVDRFGRLDILANIAGIGFPGTILDLTMDQWNRMIAVNLTGVMLGCQAAIRAITASGGSGAIVNVSSLAGLVGIADVAGYCGSKGGVTTLSKSVALFCAERGLPIRCISVHPTYVDSEMLDPIADAVGGRQAMVDAMARLVPIGRIATPQDIANAILFAASDEAAMMSGHALVIDGAQLAGPTSAHSKG</sequence>
<dbReference type="SUPFAM" id="SSF51735">
    <property type="entry name" value="NAD(P)-binding Rossmann-fold domains"/>
    <property type="match status" value="1"/>
</dbReference>
<reference evidence="2" key="1">
    <citation type="submission" date="2020-07" db="EMBL/GenBank/DDBJ databases">
        <authorList>
            <person name="Camacho E."/>
        </authorList>
    </citation>
    <scope>NUCLEOTIDE SEQUENCE</scope>
    <source>
        <strain evidence="2">MPO218</strain>
    </source>
</reference>
<dbReference type="InterPro" id="IPR002347">
    <property type="entry name" value="SDR_fam"/>
</dbReference>
<dbReference type="RefSeq" id="WP_208633630.1">
    <property type="nucleotide sequence ID" value="NZ_CP059319.1"/>
</dbReference>
<dbReference type="InterPro" id="IPR020904">
    <property type="entry name" value="Sc_DH/Rdtase_CS"/>
</dbReference>
<dbReference type="Proteomes" id="UP000664914">
    <property type="component" value="Chromosome"/>
</dbReference>
<evidence type="ECO:0000313" key="3">
    <source>
        <dbReference type="Proteomes" id="UP000664914"/>
    </source>
</evidence>
<dbReference type="PRINTS" id="PR00080">
    <property type="entry name" value="SDRFAMILY"/>
</dbReference>
<dbReference type="PANTHER" id="PTHR42760">
    <property type="entry name" value="SHORT-CHAIN DEHYDROGENASES/REDUCTASES FAMILY MEMBER"/>
    <property type="match status" value="1"/>
</dbReference>
<protein>
    <submittedName>
        <fullName evidence="2">SDR family oxidoreductase</fullName>
    </submittedName>
</protein>
<gene>
    <name evidence="2" type="ORF">HRJ34_06415</name>
</gene>
<reference evidence="2" key="2">
    <citation type="submission" date="2021-04" db="EMBL/GenBank/DDBJ databases">
        <title>Isolation and genomic analysis of the ibuprofen-degrading bacterium Sphingomonas strain MPO218.</title>
        <authorList>
            <person name="Aulestia M."/>
            <person name="Flores A."/>
            <person name="Mangas E.L."/>
            <person name="Perez-Pulido A.J."/>
            <person name="Santero E."/>
            <person name="Camacho E.M."/>
        </authorList>
    </citation>
    <scope>NUCLEOTIDE SEQUENCE</scope>
    <source>
        <strain evidence="2">MPO218</strain>
    </source>
</reference>
<organism evidence="2 3">
    <name type="scientific">Rhizorhabdus wittichii</name>
    <dbReference type="NCBI Taxonomy" id="160791"/>
    <lineage>
        <taxon>Bacteria</taxon>
        <taxon>Pseudomonadati</taxon>
        <taxon>Pseudomonadota</taxon>
        <taxon>Alphaproteobacteria</taxon>
        <taxon>Sphingomonadales</taxon>
        <taxon>Sphingomonadaceae</taxon>
        <taxon>Rhizorhabdus</taxon>
    </lineage>
</organism>
<dbReference type="GO" id="GO:0016616">
    <property type="term" value="F:oxidoreductase activity, acting on the CH-OH group of donors, NAD or NADP as acceptor"/>
    <property type="evidence" value="ECO:0007669"/>
    <property type="project" value="TreeGrafter"/>
</dbReference>
<proteinExistence type="inferred from homology"/>
<dbReference type="EMBL" id="CP059319">
    <property type="protein sequence ID" value="QTH23138.1"/>
    <property type="molecule type" value="Genomic_DNA"/>
</dbReference>
<accession>A0A975D5N5</accession>
<comment type="similarity">
    <text evidence="1">Belongs to the short-chain dehydrogenases/reductases (SDR) family.</text>
</comment>
<dbReference type="Pfam" id="PF13561">
    <property type="entry name" value="adh_short_C2"/>
    <property type="match status" value="1"/>
</dbReference>
<dbReference type="PRINTS" id="PR00081">
    <property type="entry name" value="GDHRDH"/>
</dbReference>
<dbReference type="InterPro" id="IPR036291">
    <property type="entry name" value="NAD(P)-bd_dom_sf"/>
</dbReference>
<dbReference type="FunFam" id="3.40.50.720:FF:000084">
    <property type="entry name" value="Short-chain dehydrogenase reductase"/>
    <property type="match status" value="1"/>
</dbReference>
<dbReference type="Gene3D" id="3.40.50.720">
    <property type="entry name" value="NAD(P)-binding Rossmann-like Domain"/>
    <property type="match status" value="1"/>
</dbReference>
<evidence type="ECO:0000313" key="2">
    <source>
        <dbReference type="EMBL" id="QTH23138.1"/>
    </source>
</evidence>
<dbReference type="PROSITE" id="PS00061">
    <property type="entry name" value="ADH_SHORT"/>
    <property type="match status" value="1"/>
</dbReference>
<evidence type="ECO:0000256" key="1">
    <source>
        <dbReference type="ARBA" id="ARBA00006484"/>
    </source>
</evidence>
<name>A0A975D5N5_9SPHN</name>
<dbReference type="AlphaFoldDB" id="A0A975D5N5"/>